<name>A0A4V3XKQ8_9BACT</name>
<evidence type="ECO:0000256" key="3">
    <source>
        <dbReference type="ARBA" id="ARBA00022729"/>
    </source>
</evidence>
<protein>
    <recommendedName>
        <fullName evidence="7">Serine protease</fullName>
        <ecNumber evidence="7">3.4.21.-</ecNumber>
    </recommendedName>
</protein>
<dbReference type="SUPFAM" id="SSF50494">
    <property type="entry name" value="Trypsin-like serine proteases"/>
    <property type="match status" value="1"/>
</dbReference>
<dbReference type="PANTHER" id="PTHR14389:SF3">
    <property type="entry name" value="PROTEIN FAM111A-LIKE"/>
    <property type="match status" value="1"/>
</dbReference>
<dbReference type="InterPro" id="IPR045430">
    <property type="entry name" value="EAD1"/>
</dbReference>
<evidence type="ECO:0000256" key="1">
    <source>
        <dbReference type="ARBA" id="ARBA00008764"/>
    </source>
</evidence>
<keyword evidence="3" id="KW-0732">Signal</keyword>
<keyword evidence="5 7" id="KW-0720">Serine protease</keyword>
<dbReference type="PRINTS" id="PR00839">
    <property type="entry name" value="V8PROTEASE"/>
</dbReference>
<evidence type="ECO:0000256" key="2">
    <source>
        <dbReference type="ARBA" id="ARBA00022670"/>
    </source>
</evidence>
<dbReference type="Pfam" id="PF13365">
    <property type="entry name" value="Trypsin_2"/>
    <property type="match status" value="1"/>
</dbReference>
<dbReference type="InterPro" id="IPR043504">
    <property type="entry name" value="Peptidase_S1_PA_chymotrypsin"/>
</dbReference>
<dbReference type="InterPro" id="IPR009003">
    <property type="entry name" value="Peptidase_S1_PA"/>
</dbReference>
<comment type="similarity">
    <text evidence="1 7">Belongs to the peptidase S1B family.</text>
</comment>
<evidence type="ECO:0000256" key="4">
    <source>
        <dbReference type="ARBA" id="ARBA00022801"/>
    </source>
</evidence>
<sequence length="436" mass="49295">MANWNSKLTELRGHLVELYPEKEDGRMMVEMAGIPPGSIAFSDKATSNWHNILREANKRNKVMDIVQLAIQEYPEREDLARLFTEVEEEEPLTSAAALNSVLEMETLKTLPKRIERDFPDIPTETLQENLREEIHTLETRRTERTRGKIGQTEYRRIVEGINKDLAEKLRESGLGIDRPAIAPAAPQKEDRRAFDILVPNRKGLEKVVKGDDLIDVLAWVQGAMEQSKTVCKIETSDGESGTGFLLGGGLLMTNNHVIPDAATAANTRLTFNFKTDKDNNVLQETHYRLDPTVFITSHEDELDYTIVKVVDSTETPLAGWGCVELEDFFDPQLHEKVTVIQHPRGNYMKMALPDDVISIWGKYLFYTTDTREGSSGSPVFNKHWKVVALHHAGKNEESYEGGLQIDEAGTIAPSNRGVLIKYILEDLKKRNFPLLK</sequence>
<dbReference type="InterPro" id="IPR008353">
    <property type="entry name" value="Peptidase_S1B_tx"/>
</dbReference>
<dbReference type="EC" id="3.4.21.-" evidence="7"/>
<dbReference type="Pfam" id="PF19955">
    <property type="entry name" value="EAD1"/>
    <property type="match status" value="1"/>
</dbReference>
<keyword evidence="4 7" id="KW-0378">Hydrolase</keyword>
<comment type="caution">
    <text evidence="9">The sequence shown here is derived from an EMBL/GenBank/DDBJ whole genome shotgun (WGS) entry which is preliminary data.</text>
</comment>
<evidence type="ECO:0000313" key="10">
    <source>
        <dbReference type="Proteomes" id="UP000308528"/>
    </source>
</evidence>
<evidence type="ECO:0000256" key="7">
    <source>
        <dbReference type="RuleBase" id="RU004296"/>
    </source>
</evidence>
<proteinExistence type="inferred from homology"/>
<accession>A0A4V3XKQ8</accession>
<feature type="active site" description="Charge relay system" evidence="6">
    <location>
        <position position="375"/>
    </location>
</feature>
<keyword evidence="2 7" id="KW-0645">Protease</keyword>
<feature type="domain" description="Effector-associated" evidence="8">
    <location>
        <begin position="8"/>
        <end position="83"/>
    </location>
</feature>
<feature type="active site" description="Charge relay system" evidence="6">
    <location>
        <position position="303"/>
    </location>
</feature>
<dbReference type="GO" id="GO:0004252">
    <property type="term" value="F:serine-type endopeptidase activity"/>
    <property type="evidence" value="ECO:0007669"/>
    <property type="project" value="InterPro"/>
</dbReference>
<dbReference type="PANTHER" id="PTHR14389">
    <property type="entry name" value="SI:CH1073-475A24.1"/>
    <property type="match status" value="1"/>
</dbReference>
<dbReference type="Proteomes" id="UP000308528">
    <property type="component" value="Unassembled WGS sequence"/>
</dbReference>
<evidence type="ECO:0000256" key="5">
    <source>
        <dbReference type="ARBA" id="ARBA00022825"/>
    </source>
</evidence>
<dbReference type="PRINTS" id="PR01774">
    <property type="entry name" value="EXFOLTOXIN"/>
</dbReference>
<dbReference type="RefSeq" id="WP_136459741.1">
    <property type="nucleotide sequence ID" value="NZ_SRSF01000005.1"/>
</dbReference>
<keyword evidence="10" id="KW-1185">Reference proteome</keyword>
<dbReference type="AlphaFoldDB" id="A0A4V3XKQ8"/>
<evidence type="ECO:0000259" key="8">
    <source>
        <dbReference type="Pfam" id="PF19955"/>
    </source>
</evidence>
<dbReference type="InterPro" id="IPR008256">
    <property type="entry name" value="Peptidase_S1B"/>
</dbReference>
<organism evidence="9 10">
    <name type="scientific">Neolewinella litorea</name>
    <dbReference type="NCBI Taxonomy" id="2562452"/>
    <lineage>
        <taxon>Bacteria</taxon>
        <taxon>Pseudomonadati</taxon>
        <taxon>Bacteroidota</taxon>
        <taxon>Saprospiria</taxon>
        <taxon>Saprospirales</taxon>
        <taxon>Lewinellaceae</taxon>
        <taxon>Neolewinella</taxon>
    </lineage>
</organism>
<evidence type="ECO:0000313" key="9">
    <source>
        <dbReference type="EMBL" id="THH37893.1"/>
    </source>
</evidence>
<dbReference type="Gene3D" id="2.40.10.10">
    <property type="entry name" value="Trypsin-like serine proteases"/>
    <property type="match status" value="2"/>
</dbReference>
<evidence type="ECO:0000256" key="6">
    <source>
        <dbReference type="PIRSR" id="PIRSR608256-1"/>
    </source>
</evidence>
<reference evidence="9 10" key="1">
    <citation type="submission" date="2019-04" db="EMBL/GenBank/DDBJ databases">
        <title>Lewinella litorea sp. nov., isolated from a marine sand.</title>
        <authorList>
            <person name="Yoon J.-H."/>
        </authorList>
    </citation>
    <scope>NUCLEOTIDE SEQUENCE [LARGE SCALE GENOMIC DNA]</scope>
    <source>
        <strain evidence="9 10">HSMS-39</strain>
    </source>
</reference>
<dbReference type="OrthoDB" id="9770276at2"/>
<dbReference type="GO" id="GO:0006508">
    <property type="term" value="P:proteolysis"/>
    <property type="evidence" value="ECO:0007669"/>
    <property type="project" value="UniProtKB-KW"/>
</dbReference>
<feature type="active site" description="Charge relay system" evidence="6">
    <location>
        <position position="256"/>
    </location>
</feature>
<dbReference type="EMBL" id="SRSF01000005">
    <property type="protein sequence ID" value="THH37893.1"/>
    <property type="molecule type" value="Genomic_DNA"/>
</dbReference>
<gene>
    <name evidence="9" type="ORF">E4021_12710</name>
</gene>